<dbReference type="PANTHER" id="PTHR37534">
    <property type="entry name" value="TRANSCRIPTIONAL ACTIVATOR PROTEIN UGA3"/>
    <property type="match status" value="1"/>
</dbReference>
<comment type="caution">
    <text evidence="2">The sequence shown here is derived from an EMBL/GenBank/DDBJ whole genome shotgun (WGS) entry which is preliminary data.</text>
</comment>
<evidence type="ECO:0000313" key="3">
    <source>
        <dbReference type="Proteomes" id="UP001642482"/>
    </source>
</evidence>
<evidence type="ECO:0000313" key="2">
    <source>
        <dbReference type="EMBL" id="CAK7216570.1"/>
    </source>
</evidence>
<name>A0ABP0BAQ0_9PEZI</name>
<dbReference type="Proteomes" id="UP001642482">
    <property type="component" value="Unassembled WGS sequence"/>
</dbReference>
<organism evidence="2 3">
    <name type="scientific">Sporothrix eucalyptigena</name>
    <dbReference type="NCBI Taxonomy" id="1812306"/>
    <lineage>
        <taxon>Eukaryota</taxon>
        <taxon>Fungi</taxon>
        <taxon>Dikarya</taxon>
        <taxon>Ascomycota</taxon>
        <taxon>Pezizomycotina</taxon>
        <taxon>Sordariomycetes</taxon>
        <taxon>Sordariomycetidae</taxon>
        <taxon>Ophiostomatales</taxon>
        <taxon>Ophiostomataceae</taxon>
        <taxon>Sporothrix</taxon>
    </lineage>
</organism>
<keyword evidence="1" id="KW-0539">Nucleus</keyword>
<dbReference type="PANTHER" id="PTHR37534:SF9">
    <property type="entry name" value="ZN(II)2CYS6 TRANSCRIPTION FACTOR (EUROFUNG)"/>
    <property type="match status" value="1"/>
</dbReference>
<proteinExistence type="predicted"/>
<reference evidence="2 3" key="1">
    <citation type="submission" date="2024-01" db="EMBL/GenBank/DDBJ databases">
        <authorList>
            <person name="Allen C."/>
            <person name="Tagirdzhanova G."/>
        </authorList>
    </citation>
    <scope>NUCLEOTIDE SEQUENCE [LARGE SCALE GENOMIC DNA]</scope>
</reference>
<gene>
    <name evidence="2" type="ORF">SEUCBS140593_002915</name>
</gene>
<keyword evidence="3" id="KW-1185">Reference proteome</keyword>
<sequence length="512" mass="57310">MDLLYRYEVFSREVLTLAREHPILRYAACAVAAKQLGQMKIPVSTVLRGKTHEKIANRLSQGRYGLVWYGIKYYEKAIQTLVKSIAPRSQQPEQISATSVSVDDWNLAMPAAHDSPVSLTKGDLMVRAEGEDPIVRLLGFAKLLELIDDGQLVQRHPLFEQVYPWTKDIMAVKAGFWNFVVNDMEESFVSHQRTRIDTENLALWRNVGLMIQDDGSLATTADAPHSLTSIPEHARDKVLSYTLIRLMCKLINYLAPNENRSISNPPGSMPALTVSSTSFPLAAEYATPEQPSGSPSSLAALANTATFVDLENQFDSWHKMLSPSFHPDGTFYTSAAQHNSNEQATHTTAGEQQRCLFSRELWFSNDLCATTMMYYNMARMLLLIHRPPDLLFRLSSGVPGINTTMPSQSSSFDLLHAFRDIEMQLQRHASEVIAIFSGTPCDAIKLRAIQPLYVAGRCCTTLADRQQLIHMLTDIQDKLGIATGYRVRALINEWGANSADFNLNLRLANEEL</sequence>
<protein>
    <submittedName>
        <fullName evidence="2">Uncharacterized protein</fullName>
    </submittedName>
</protein>
<evidence type="ECO:0000256" key="1">
    <source>
        <dbReference type="ARBA" id="ARBA00023242"/>
    </source>
</evidence>
<accession>A0ABP0BAQ0</accession>
<dbReference type="EMBL" id="CAWUHD010000021">
    <property type="protein sequence ID" value="CAK7216570.1"/>
    <property type="molecule type" value="Genomic_DNA"/>
</dbReference>